<dbReference type="AlphaFoldDB" id="A0A453I5F2"/>
<dbReference type="EnsemblPlants" id="AET4Gv20451100.2">
    <property type="protein sequence ID" value="AET4Gv20451100.2"/>
    <property type="gene ID" value="AET4Gv20451100"/>
</dbReference>
<feature type="region of interest" description="Disordered" evidence="5">
    <location>
        <begin position="91"/>
        <end position="124"/>
    </location>
</feature>
<feature type="repeat" description="PPR" evidence="4">
    <location>
        <begin position="1"/>
        <end position="27"/>
    </location>
</feature>
<evidence type="ECO:0000256" key="1">
    <source>
        <dbReference type="ARBA" id="ARBA00007626"/>
    </source>
</evidence>
<evidence type="ECO:0000313" key="6">
    <source>
        <dbReference type="EnsemblPlants" id="AET4Gv20451100.2"/>
    </source>
</evidence>
<reference evidence="6" key="4">
    <citation type="submission" date="2019-03" db="UniProtKB">
        <authorList>
            <consortium name="EnsemblPlants"/>
        </authorList>
    </citation>
    <scope>IDENTIFICATION</scope>
</reference>
<dbReference type="Gramene" id="AET4Gv20451100.2">
    <property type="protein sequence ID" value="AET4Gv20451100.2"/>
    <property type="gene ID" value="AET4Gv20451100"/>
</dbReference>
<keyword evidence="2" id="KW-0677">Repeat</keyword>
<dbReference type="NCBIfam" id="TIGR00756">
    <property type="entry name" value="PPR"/>
    <property type="match status" value="3"/>
</dbReference>
<dbReference type="InterPro" id="IPR011990">
    <property type="entry name" value="TPR-like_helical_dom_sf"/>
</dbReference>
<evidence type="ECO:0008006" key="8">
    <source>
        <dbReference type="Google" id="ProtNLM"/>
    </source>
</evidence>
<reference evidence="6" key="5">
    <citation type="journal article" date="2021" name="G3 (Bethesda)">
        <title>Aegilops tauschii genome assembly Aet v5.0 features greater sequence contiguity and improved annotation.</title>
        <authorList>
            <person name="Wang L."/>
            <person name="Zhu T."/>
            <person name="Rodriguez J.C."/>
            <person name="Deal K.R."/>
            <person name="Dubcovsky J."/>
            <person name="McGuire P.E."/>
            <person name="Lux T."/>
            <person name="Spannagl M."/>
            <person name="Mayer K.F.X."/>
            <person name="Baldrich P."/>
            <person name="Meyers B.C."/>
            <person name="Huo N."/>
            <person name="Gu Y.Q."/>
            <person name="Zhou H."/>
            <person name="Devos K.M."/>
            <person name="Bennetzen J.L."/>
            <person name="Unver T."/>
            <person name="Budak H."/>
            <person name="Gulick P.J."/>
            <person name="Galiba G."/>
            <person name="Kalapos B."/>
            <person name="Nelson D.R."/>
            <person name="Li P."/>
            <person name="You F.M."/>
            <person name="Luo M.C."/>
            <person name="Dvorak J."/>
        </authorList>
    </citation>
    <scope>NUCLEOTIDE SEQUENCE [LARGE SCALE GENOMIC DNA]</scope>
    <source>
        <strain evidence="6">cv. AL8/78</strain>
    </source>
</reference>
<sequence>VQCFCRKGAPDEAKETLDEMVARGYLPSVAAFSAVVGCLCKRGRVTRAMDVFDTMRAVGSEPTIRTYNSLIGGLCYVGRLEEARDLLNKLKDSPKQTMPSGWASRPRFSPTTRCSTATARRGTC</sequence>
<evidence type="ECO:0000256" key="3">
    <source>
        <dbReference type="ARBA" id="ARBA00022946"/>
    </source>
</evidence>
<comment type="similarity">
    <text evidence="1">Belongs to the PPR family. P subfamily.</text>
</comment>
<reference evidence="6" key="3">
    <citation type="journal article" date="2017" name="Nature">
        <title>Genome sequence of the progenitor of the wheat D genome Aegilops tauschii.</title>
        <authorList>
            <person name="Luo M.C."/>
            <person name="Gu Y.Q."/>
            <person name="Puiu D."/>
            <person name="Wang H."/>
            <person name="Twardziok S.O."/>
            <person name="Deal K.R."/>
            <person name="Huo N."/>
            <person name="Zhu T."/>
            <person name="Wang L."/>
            <person name="Wang Y."/>
            <person name="McGuire P.E."/>
            <person name="Liu S."/>
            <person name="Long H."/>
            <person name="Ramasamy R.K."/>
            <person name="Rodriguez J.C."/>
            <person name="Van S.L."/>
            <person name="Yuan L."/>
            <person name="Wang Z."/>
            <person name="Xia Z."/>
            <person name="Xiao L."/>
            <person name="Anderson O.D."/>
            <person name="Ouyang S."/>
            <person name="Liang Y."/>
            <person name="Zimin A.V."/>
            <person name="Pertea G."/>
            <person name="Qi P."/>
            <person name="Bennetzen J.L."/>
            <person name="Dai X."/>
            <person name="Dawson M.W."/>
            <person name="Muller H.G."/>
            <person name="Kugler K."/>
            <person name="Rivarola-Duarte L."/>
            <person name="Spannagl M."/>
            <person name="Mayer K.F.X."/>
            <person name="Lu F.H."/>
            <person name="Bevan M.W."/>
            <person name="Leroy P."/>
            <person name="Li P."/>
            <person name="You F.M."/>
            <person name="Sun Q."/>
            <person name="Liu Z."/>
            <person name="Lyons E."/>
            <person name="Wicker T."/>
            <person name="Salzberg S.L."/>
            <person name="Devos K.M."/>
            <person name="Dvorak J."/>
        </authorList>
    </citation>
    <scope>NUCLEOTIDE SEQUENCE [LARGE SCALE GENOMIC DNA]</scope>
    <source>
        <strain evidence="6">cv. AL8/78</strain>
    </source>
</reference>
<dbReference type="PANTHER" id="PTHR46128">
    <property type="entry name" value="MITOCHONDRIAL GROUP I INTRON SPLICING FACTOR CCM1"/>
    <property type="match status" value="1"/>
</dbReference>
<accession>A0A453I5F2</accession>
<evidence type="ECO:0000256" key="2">
    <source>
        <dbReference type="ARBA" id="ARBA00022737"/>
    </source>
</evidence>
<reference evidence="7" key="2">
    <citation type="journal article" date="2017" name="Nat. Plants">
        <title>The Aegilops tauschii genome reveals multiple impacts of transposons.</title>
        <authorList>
            <person name="Zhao G."/>
            <person name="Zou C."/>
            <person name="Li K."/>
            <person name="Wang K."/>
            <person name="Li T."/>
            <person name="Gao L."/>
            <person name="Zhang X."/>
            <person name="Wang H."/>
            <person name="Yang Z."/>
            <person name="Liu X."/>
            <person name="Jiang W."/>
            <person name="Mao L."/>
            <person name="Kong X."/>
            <person name="Jiao Y."/>
            <person name="Jia J."/>
        </authorList>
    </citation>
    <scope>NUCLEOTIDE SEQUENCE [LARGE SCALE GENOMIC DNA]</scope>
    <source>
        <strain evidence="7">cv. AL8/78</strain>
    </source>
</reference>
<dbReference type="PANTHER" id="PTHR46128:SF288">
    <property type="entry name" value="PENTACOTRIPEPTIDE-REPEAT REGION OF PRORP DOMAIN-CONTAINING PROTEIN"/>
    <property type="match status" value="1"/>
</dbReference>
<name>A0A453I5F2_AEGTS</name>
<reference evidence="7" key="1">
    <citation type="journal article" date="2014" name="Science">
        <title>Ancient hybridizations among the ancestral genomes of bread wheat.</title>
        <authorList>
            <consortium name="International Wheat Genome Sequencing Consortium,"/>
            <person name="Marcussen T."/>
            <person name="Sandve S.R."/>
            <person name="Heier L."/>
            <person name="Spannagl M."/>
            <person name="Pfeifer M."/>
            <person name="Jakobsen K.S."/>
            <person name="Wulff B.B."/>
            <person name="Steuernagel B."/>
            <person name="Mayer K.F."/>
            <person name="Olsen O.A."/>
        </authorList>
    </citation>
    <scope>NUCLEOTIDE SEQUENCE [LARGE SCALE GENOMIC DNA]</scope>
    <source>
        <strain evidence="7">cv. AL8/78</strain>
    </source>
</reference>
<keyword evidence="7" id="KW-1185">Reference proteome</keyword>
<evidence type="ECO:0000313" key="7">
    <source>
        <dbReference type="Proteomes" id="UP000015105"/>
    </source>
</evidence>
<evidence type="ECO:0000256" key="5">
    <source>
        <dbReference type="SAM" id="MobiDB-lite"/>
    </source>
</evidence>
<dbReference type="Proteomes" id="UP000015105">
    <property type="component" value="Chromosome 4D"/>
</dbReference>
<dbReference type="InterPro" id="IPR002885">
    <property type="entry name" value="PPR_rpt"/>
</dbReference>
<organism evidence="6 7">
    <name type="scientific">Aegilops tauschii subsp. strangulata</name>
    <name type="common">Goatgrass</name>
    <dbReference type="NCBI Taxonomy" id="200361"/>
    <lineage>
        <taxon>Eukaryota</taxon>
        <taxon>Viridiplantae</taxon>
        <taxon>Streptophyta</taxon>
        <taxon>Embryophyta</taxon>
        <taxon>Tracheophyta</taxon>
        <taxon>Spermatophyta</taxon>
        <taxon>Magnoliopsida</taxon>
        <taxon>Liliopsida</taxon>
        <taxon>Poales</taxon>
        <taxon>Poaceae</taxon>
        <taxon>BOP clade</taxon>
        <taxon>Pooideae</taxon>
        <taxon>Triticodae</taxon>
        <taxon>Triticeae</taxon>
        <taxon>Triticinae</taxon>
        <taxon>Aegilops</taxon>
    </lineage>
</organism>
<keyword evidence="3" id="KW-0809">Transit peptide</keyword>
<dbReference type="Pfam" id="PF01535">
    <property type="entry name" value="PPR"/>
    <property type="match status" value="1"/>
</dbReference>
<evidence type="ECO:0000256" key="4">
    <source>
        <dbReference type="PROSITE-ProRule" id="PRU00708"/>
    </source>
</evidence>
<dbReference type="Gene3D" id="1.25.40.10">
    <property type="entry name" value="Tetratricopeptide repeat domain"/>
    <property type="match status" value="1"/>
</dbReference>
<feature type="repeat" description="PPR" evidence="4">
    <location>
        <begin position="63"/>
        <end position="93"/>
    </location>
</feature>
<protein>
    <recommendedName>
        <fullName evidence="8">Pentacotripeptide-repeat region of PRORP domain-containing protein</fullName>
    </recommendedName>
</protein>
<feature type="repeat" description="PPR" evidence="4">
    <location>
        <begin position="28"/>
        <end position="62"/>
    </location>
</feature>
<dbReference type="Pfam" id="PF13041">
    <property type="entry name" value="PPR_2"/>
    <property type="match status" value="1"/>
</dbReference>
<proteinExistence type="inferred from homology"/>
<dbReference type="PROSITE" id="PS51375">
    <property type="entry name" value="PPR"/>
    <property type="match status" value="3"/>
</dbReference>
<feature type="compositionally biased region" description="Polar residues" evidence="5">
    <location>
        <begin position="109"/>
        <end position="118"/>
    </location>
</feature>
<dbReference type="InterPro" id="IPR050872">
    <property type="entry name" value="PPR_P_subfamily"/>
</dbReference>